<evidence type="ECO:0000313" key="3">
    <source>
        <dbReference type="Proteomes" id="UP000770889"/>
    </source>
</evidence>
<gene>
    <name evidence="2" type="ORF">KME65_10650</name>
</gene>
<organism evidence="2 3">
    <name type="scientific">Candidatus Thiodiazotropha taylori</name>
    <dbReference type="NCBI Taxonomy" id="2792791"/>
    <lineage>
        <taxon>Bacteria</taxon>
        <taxon>Pseudomonadati</taxon>
        <taxon>Pseudomonadota</taxon>
        <taxon>Gammaproteobacteria</taxon>
        <taxon>Chromatiales</taxon>
        <taxon>Sedimenticolaceae</taxon>
        <taxon>Candidatus Thiodiazotropha</taxon>
    </lineage>
</organism>
<dbReference type="Gene3D" id="2.40.10.220">
    <property type="entry name" value="predicted glycosyltransferase like domains"/>
    <property type="match status" value="1"/>
</dbReference>
<evidence type="ECO:0000259" key="1">
    <source>
        <dbReference type="Pfam" id="PF07238"/>
    </source>
</evidence>
<reference evidence="2 3" key="1">
    <citation type="submission" date="2021-05" db="EMBL/GenBank/DDBJ databases">
        <title>Genetic and Functional Diversity in Clade A Lucinid endosymbionts from the Bahamas.</title>
        <authorList>
            <person name="Giani N.M."/>
            <person name="Engel A.S."/>
            <person name="Campbell B.J."/>
        </authorList>
    </citation>
    <scope>NUCLEOTIDE SEQUENCE [LARGE SCALE GENOMIC DNA]</scope>
    <source>
        <strain evidence="2">LUC16012Gg_MoonRockCtena</strain>
    </source>
</reference>
<dbReference type="AlphaFoldDB" id="A0A944M977"/>
<dbReference type="Pfam" id="PF07238">
    <property type="entry name" value="PilZ"/>
    <property type="match status" value="1"/>
</dbReference>
<name>A0A944M977_9GAMM</name>
<dbReference type="Proteomes" id="UP000770889">
    <property type="component" value="Unassembled WGS sequence"/>
</dbReference>
<feature type="domain" description="PilZ" evidence="1">
    <location>
        <begin position="3"/>
        <end position="107"/>
    </location>
</feature>
<protein>
    <submittedName>
        <fullName evidence="2">PilZ domain-containing protein</fullName>
    </submittedName>
</protein>
<dbReference type="EMBL" id="JAHHGM010000008">
    <property type="protein sequence ID" value="MBT2989410.1"/>
    <property type="molecule type" value="Genomic_DNA"/>
</dbReference>
<evidence type="ECO:0000313" key="2">
    <source>
        <dbReference type="EMBL" id="MBT2989410.1"/>
    </source>
</evidence>
<comment type="caution">
    <text evidence="2">The sequence shown here is derived from an EMBL/GenBank/DDBJ whole genome shotgun (WGS) entry which is preliminary data.</text>
</comment>
<dbReference type="SUPFAM" id="SSF141371">
    <property type="entry name" value="PilZ domain-like"/>
    <property type="match status" value="1"/>
</dbReference>
<accession>A0A944M977</accession>
<proteinExistence type="predicted"/>
<dbReference type="GO" id="GO:0035438">
    <property type="term" value="F:cyclic-di-GMP binding"/>
    <property type="evidence" value="ECO:0007669"/>
    <property type="project" value="InterPro"/>
</dbReference>
<dbReference type="InterPro" id="IPR009875">
    <property type="entry name" value="PilZ_domain"/>
</dbReference>
<sequence length="113" mass="12666">MQEQRQSPRKVANEVLIIADQITGSQIGRVVNISAEGLMLLSDEPVVTGSVYQLDLMLPNPKNDREKLSFAAEAVWCTEASQPEAYWSGFHIIDINSDDVLIIDELILDWHSQ</sequence>